<dbReference type="AlphaFoldDB" id="A0A0E9Q780"/>
<dbReference type="EMBL" id="GBXM01095963">
    <property type="protein sequence ID" value="JAH12614.1"/>
    <property type="molecule type" value="Transcribed_RNA"/>
</dbReference>
<reference evidence="1" key="2">
    <citation type="journal article" date="2015" name="Fish Shellfish Immunol.">
        <title>Early steps in the European eel (Anguilla anguilla)-Vibrio vulnificus interaction in the gills: Role of the RtxA13 toxin.</title>
        <authorList>
            <person name="Callol A."/>
            <person name="Pajuelo D."/>
            <person name="Ebbesson L."/>
            <person name="Teles M."/>
            <person name="MacKenzie S."/>
            <person name="Amaro C."/>
        </authorList>
    </citation>
    <scope>NUCLEOTIDE SEQUENCE</scope>
</reference>
<accession>A0A0E9Q780</accession>
<reference evidence="1" key="1">
    <citation type="submission" date="2014-11" db="EMBL/GenBank/DDBJ databases">
        <authorList>
            <person name="Amaro Gonzalez C."/>
        </authorList>
    </citation>
    <scope>NUCLEOTIDE SEQUENCE</scope>
</reference>
<protein>
    <submittedName>
        <fullName evidence="1">Uncharacterized protein</fullName>
    </submittedName>
</protein>
<sequence length="50" mass="5964">MKTRKQKGVGRCALRNKESQELFPSAVYRPHYRFYSVSFTKLELVISVQW</sequence>
<organism evidence="1">
    <name type="scientific">Anguilla anguilla</name>
    <name type="common">European freshwater eel</name>
    <name type="synonym">Muraena anguilla</name>
    <dbReference type="NCBI Taxonomy" id="7936"/>
    <lineage>
        <taxon>Eukaryota</taxon>
        <taxon>Metazoa</taxon>
        <taxon>Chordata</taxon>
        <taxon>Craniata</taxon>
        <taxon>Vertebrata</taxon>
        <taxon>Euteleostomi</taxon>
        <taxon>Actinopterygii</taxon>
        <taxon>Neopterygii</taxon>
        <taxon>Teleostei</taxon>
        <taxon>Anguilliformes</taxon>
        <taxon>Anguillidae</taxon>
        <taxon>Anguilla</taxon>
    </lineage>
</organism>
<name>A0A0E9Q780_ANGAN</name>
<proteinExistence type="predicted"/>
<evidence type="ECO:0000313" key="1">
    <source>
        <dbReference type="EMBL" id="JAH12614.1"/>
    </source>
</evidence>